<keyword evidence="1" id="KW-1133">Transmembrane helix</keyword>
<proteinExistence type="predicted"/>
<keyword evidence="3" id="KW-1185">Reference proteome</keyword>
<dbReference type="EMBL" id="CAKOFQ010007423">
    <property type="protein sequence ID" value="CAH2000826.1"/>
    <property type="molecule type" value="Genomic_DNA"/>
</dbReference>
<name>A0A9P0LT37_ACAOB</name>
<dbReference type="OrthoDB" id="6780128at2759"/>
<evidence type="ECO:0000313" key="3">
    <source>
        <dbReference type="Proteomes" id="UP001152888"/>
    </source>
</evidence>
<comment type="caution">
    <text evidence="2">The sequence shown here is derived from an EMBL/GenBank/DDBJ whole genome shotgun (WGS) entry which is preliminary data.</text>
</comment>
<keyword evidence="1" id="KW-0812">Transmembrane</keyword>
<dbReference type="AlphaFoldDB" id="A0A9P0LT37"/>
<gene>
    <name evidence="2" type="ORF">ACAOBT_LOCUS25820</name>
</gene>
<evidence type="ECO:0008006" key="4">
    <source>
        <dbReference type="Google" id="ProtNLM"/>
    </source>
</evidence>
<keyword evidence="1" id="KW-0472">Membrane</keyword>
<sequence length="263" mass="31042">MVGKNKEEVQRLINPCEINVEIRNIKETKKGNIVLQEIERLKKSAESKLKGRLTFERDGVLYGITCVYRPPPISKKDFTHDLHTYLKHISSGNIEIFLGDININILDNKDTLGLAVETNRNNNCQKSINSIKNKTMDKQWNYFFSEKRDKMNKRLLAHFSLSLENQYKDYRNKLNKLIRKQKNNYYRMQMEKNKNNMKKLYDVIKDATYEKSYKGQSYISINDNDGNQFTDSIEMVNFFVMNILLMWVLTWSGQFPLLNLSVN</sequence>
<dbReference type="Proteomes" id="UP001152888">
    <property type="component" value="Unassembled WGS sequence"/>
</dbReference>
<reference evidence="2" key="1">
    <citation type="submission" date="2022-03" db="EMBL/GenBank/DDBJ databases">
        <authorList>
            <person name="Sayadi A."/>
        </authorList>
    </citation>
    <scope>NUCLEOTIDE SEQUENCE</scope>
</reference>
<protein>
    <recommendedName>
        <fullName evidence="4">Endonuclease/exonuclease/phosphatase domain-containing protein</fullName>
    </recommendedName>
</protein>
<organism evidence="2 3">
    <name type="scientific">Acanthoscelides obtectus</name>
    <name type="common">Bean weevil</name>
    <name type="synonym">Bruchus obtectus</name>
    <dbReference type="NCBI Taxonomy" id="200917"/>
    <lineage>
        <taxon>Eukaryota</taxon>
        <taxon>Metazoa</taxon>
        <taxon>Ecdysozoa</taxon>
        <taxon>Arthropoda</taxon>
        <taxon>Hexapoda</taxon>
        <taxon>Insecta</taxon>
        <taxon>Pterygota</taxon>
        <taxon>Neoptera</taxon>
        <taxon>Endopterygota</taxon>
        <taxon>Coleoptera</taxon>
        <taxon>Polyphaga</taxon>
        <taxon>Cucujiformia</taxon>
        <taxon>Chrysomeloidea</taxon>
        <taxon>Chrysomelidae</taxon>
        <taxon>Bruchinae</taxon>
        <taxon>Bruchini</taxon>
        <taxon>Acanthoscelides</taxon>
    </lineage>
</organism>
<evidence type="ECO:0000256" key="1">
    <source>
        <dbReference type="SAM" id="Phobius"/>
    </source>
</evidence>
<feature type="transmembrane region" description="Helical" evidence="1">
    <location>
        <begin position="235"/>
        <end position="253"/>
    </location>
</feature>
<evidence type="ECO:0000313" key="2">
    <source>
        <dbReference type="EMBL" id="CAH2000826.1"/>
    </source>
</evidence>
<accession>A0A9P0LT37</accession>